<comment type="similarity">
    <text evidence="1">Belongs to the NUT family.</text>
</comment>
<keyword evidence="5" id="KW-1185">Reference proteome</keyword>
<protein>
    <submittedName>
        <fullName evidence="4">NUT family member 2G</fullName>
    </submittedName>
</protein>
<dbReference type="InterPro" id="IPR024310">
    <property type="entry name" value="NUT"/>
</dbReference>
<dbReference type="PANTHER" id="PTHR22879">
    <property type="entry name" value="NUT FAMILY MEMBER 1"/>
    <property type="match status" value="1"/>
</dbReference>
<dbReference type="InterPro" id="IPR024309">
    <property type="entry name" value="NUT_N"/>
</dbReference>
<proteinExistence type="inferred from homology"/>
<evidence type="ECO:0000313" key="4">
    <source>
        <dbReference type="EMBL" id="MBZ3885166.1"/>
    </source>
</evidence>
<dbReference type="Pfam" id="PF12881">
    <property type="entry name" value="NUT"/>
    <property type="match status" value="2"/>
</dbReference>
<evidence type="ECO:0000256" key="1">
    <source>
        <dbReference type="ARBA" id="ARBA00010586"/>
    </source>
</evidence>
<sequence length="381" mass="42425">MNFNPGAFMNPFRGLPFIPTAPVPTHQPFRELPMVPQVAAPISQGNPLVLSAYPGQPYVAGLFGFGQHGPERRPIEPPRIQNTAHTQGPLNWRAPGALCRGMENPAPFLPATALRTTVPASASGGIRNYGGPCYLGRRPPAPRPFAQVAPIMFPMNAQQWPGRVYGEGALPTLQAAVPPDDSNEPPRIYENFRRWQRFKTLVRRHLPQTPDVEALSCFLVPVLRSLSRREPTITVEEGLRKGLQEWQRTSNFDRMIFYETAEKKTRLKARPARSLAAKSKVPQTKVSETKARETKACTIKAPKTKAPEEIPPEAVQEYLNIMDELVGPTNFTTWEPSSLFTGELAANLGEEELEQQPIDIDLYPDPSLLSYVDEDFVKKVS</sequence>
<dbReference type="EMBL" id="JAATJV010398356">
    <property type="protein sequence ID" value="MBZ3885166.1"/>
    <property type="molecule type" value="Genomic_DNA"/>
</dbReference>
<dbReference type="PANTHER" id="PTHR22879:SF14">
    <property type="entry name" value="NUT FAMILY MEMBER 2A-RELATED"/>
    <property type="match status" value="1"/>
</dbReference>
<gene>
    <name evidence="4" type="ORF">SUZIE_181585</name>
</gene>
<reference evidence="4" key="1">
    <citation type="submission" date="2020-03" db="EMBL/GenBank/DDBJ databases">
        <title>Studies in the Genomics of Life Span.</title>
        <authorList>
            <person name="Glass D."/>
        </authorList>
    </citation>
    <scope>NUCLEOTIDE SEQUENCE</scope>
    <source>
        <strain evidence="4">SUZIE</strain>
        <tissue evidence="4">Muscle</tissue>
    </source>
</reference>
<name>A0AA41T570_SCICA</name>
<feature type="domain" description="Nuclear Testis protein N-terminal" evidence="3">
    <location>
        <begin position="271"/>
        <end position="380"/>
    </location>
</feature>
<organism evidence="4 5">
    <name type="scientific">Sciurus carolinensis</name>
    <name type="common">Eastern gray squirrel</name>
    <dbReference type="NCBI Taxonomy" id="30640"/>
    <lineage>
        <taxon>Eukaryota</taxon>
        <taxon>Metazoa</taxon>
        <taxon>Chordata</taxon>
        <taxon>Craniata</taxon>
        <taxon>Vertebrata</taxon>
        <taxon>Euteleostomi</taxon>
        <taxon>Mammalia</taxon>
        <taxon>Eutheria</taxon>
        <taxon>Euarchontoglires</taxon>
        <taxon>Glires</taxon>
        <taxon>Rodentia</taxon>
        <taxon>Sciuromorpha</taxon>
        <taxon>Sciuridae</taxon>
        <taxon>Sciurinae</taxon>
        <taxon>Sciurini</taxon>
        <taxon>Sciurus</taxon>
    </lineage>
</organism>
<evidence type="ECO:0000259" key="3">
    <source>
        <dbReference type="Pfam" id="PF12881"/>
    </source>
</evidence>
<dbReference type="Proteomes" id="UP001166674">
    <property type="component" value="Unassembled WGS sequence"/>
</dbReference>
<feature type="region of interest" description="Disordered" evidence="2">
    <location>
        <begin position="269"/>
        <end position="293"/>
    </location>
</feature>
<comment type="caution">
    <text evidence="4">The sequence shown here is derived from an EMBL/GenBank/DDBJ whole genome shotgun (WGS) entry which is preliminary data.</text>
</comment>
<feature type="domain" description="Nuclear Testis protein N-terminal" evidence="3">
    <location>
        <begin position="1"/>
        <end position="264"/>
    </location>
</feature>
<accession>A0AA41T570</accession>
<evidence type="ECO:0000256" key="2">
    <source>
        <dbReference type="SAM" id="MobiDB-lite"/>
    </source>
</evidence>
<evidence type="ECO:0000313" key="5">
    <source>
        <dbReference type="Proteomes" id="UP001166674"/>
    </source>
</evidence>
<dbReference type="AlphaFoldDB" id="A0AA41T570"/>